<keyword evidence="2" id="KW-1185">Reference proteome</keyword>
<reference evidence="1 2" key="1">
    <citation type="journal article" date="2012" name="Genet. Mol. Biol.">
        <title>Analysis of 16S rRNA and mxaF genes revealing insights into Methylobacterium niche-specific plant association.</title>
        <authorList>
            <person name="Dourado M.N."/>
            <person name="Andreote F.D."/>
            <person name="Dini-Andreote F."/>
            <person name="Conti R."/>
            <person name="Araujo J.M."/>
            <person name="Araujo W.L."/>
        </authorList>
    </citation>
    <scope>NUCLEOTIDE SEQUENCE [LARGE SCALE GENOMIC DNA]</scope>
    <source>
        <strain evidence="1 2">SR1.6/4</strain>
    </source>
</reference>
<name>A0ABU7T7E3_9HYPH</name>
<sequence length="81" mass="8978">MKPESDTRRQVRAEILRVMAEARANGADDIRAAQRALPGVPTMVLYELGAELDAAEVDAWWERVERTIDGEVIRNAITTAA</sequence>
<comment type="caution">
    <text evidence="1">The sequence shown here is derived from an EMBL/GenBank/DDBJ whole genome shotgun (WGS) entry which is preliminary data.</text>
</comment>
<accession>A0ABU7T7E3</accession>
<gene>
    <name evidence="1" type="ORF">MRSR164_06560</name>
</gene>
<dbReference type="Proteomes" id="UP001349262">
    <property type="component" value="Unassembled WGS sequence"/>
</dbReference>
<dbReference type="EMBL" id="MLBY01000003">
    <property type="protein sequence ID" value="MEE7456458.1"/>
    <property type="molecule type" value="Genomic_DNA"/>
</dbReference>
<proteinExistence type="predicted"/>
<evidence type="ECO:0000313" key="1">
    <source>
        <dbReference type="EMBL" id="MEE7456458.1"/>
    </source>
</evidence>
<protein>
    <submittedName>
        <fullName evidence="1">Uncharacterized protein</fullName>
    </submittedName>
</protein>
<organism evidence="1 2">
    <name type="scientific">Methylobacterium radiotolerans</name>
    <dbReference type="NCBI Taxonomy" id="31998"/>
    <lineage>
        <taxon>Bacteria</taxon>
        <taxon>Pseudomonadati</taxon>
        <taxon>Pseudomonadota</taxon>
        <taxon>Alphaproteobacteria</taxon>
        <taxon>Hyphomicrobiales</taxon>
        <taxon>Methylobacteriaceae</taxon>
        <taxon>Methylobacterium</taxon>
    </lineage>
</organism>
<evidence type="ECO:0000313" key="2">
    <source>
        <dbReference type="Proteomes" id="UP001349262"/>
    </source>
</evidence>